<reference evidence="7" key="1">
    <citation type="journal article" date="2010" name="Genome Biol.">
        <title>Genome sequence of the necrotrophic plant pathogen Pythium ultimum reveals original pathogenicity mechanisms and effector repertoire.</title>
        <authorList>
            <person name="Levesque C.A."/>
            <person name="Brouwer H."/>
            <person name="Cano L."/>
            <person name="Hamilton J.P."/>
            <person name="Holt C."/>
            <person name="Huitema E."/>
            <person name="Raffaele S."/>
            <person name="Robideau G.P."/>
            <person name="Thines M."/>
            <person name="Win J."/>
            <person name="Zerillo M.M."/>
            <person name="Beakes G.W."/>
            <person name="Boore J.L."/>
            <person name="Busam D."/>
            <person name="Dumas B."/>
            <person name="Ferriera S."/>
            <person name="Fuerstenberg S.I."/>
            <person name="Gachon C.M."/>
            <person name="Gaulin E."/>
            <person name="Govers F."/>
            <person name="Grenville-Briggs L."/>
            <person name="Horner N."/>
            <person name="Hostetler J."/>
            <person name="Jiang R.H."/>
            <person name="Johnson J."/>
            <person name="Krajaejun T."/>
            <person name="Lin H."/>
            <person name="Meijer H.J."/>
            <person name="Moore B."/>
            <person name="Morris P."/>
            <person name="Phuntmart V."/>
            <person name="Puiu D."/>
            <person name="Shetty J."/>
            <person name="Stajich J.E."/>
            <person name="Tripathy S."/>
            <person name="Wawra S."/>
            <person name="van West P."/>
            <person name="Whitty B.R."/>
            <person name="Coutinho P.M."/>
            <person name="Henrissat B."/>
            <person name="Martin F."/>
            <person name="Thomas P.D."/>
            <person name="Tyler B.M."/>
            <person name="De Vries R.P."/>
            <person name="Kamoun S."/>
            <person name="Yandell M."/>
            <person name="Tisserat N."/>
            <person name="Buell C.R."/>
        </authorList>
    </citation>
    <scope>NUCLEOTIDE SEQUENCE</scope>
    <source>
        <strain evidence="7">DAOM:BR144</strain>
    </source>
</reference>
<dbReference type="HOGENOM" id="CLU_481908_0_0_1"/>
<dbReference type="InterPro" id="IPR007803">
    <property type="entry name" value="Asp/Arg/Pro-Hydrxlase"/>
</dbReference>
<evidence type="ECO:0000256" key="3">
    <source>
        <dbReference type="ARBA" id="ARBA00023002"/>
    </source>
</evidence>
<keyword evidence="7" id="KW-1185">Reference proteome</keyword>
<dbReference type="InterPro" id="IPR051821">
    <property type="entry name" value="Asp/Asn_beta-hydroxylase"/>
</dbReference>
<evidence type="ECO:0000259" key="4">
    <source>
        <dbReference type="Pfam" id="PF05118"/>
    </source>
</evidence>
<dbReference type="PANTHER" id="PTHR46332:SF5">
    <property type="entry name" value="ASPARTATE BETA-HYDROXYLASE DOMAIN CONTAINING 2"/>
    <property type="match status" value="1"/>
</dbReference>
<feature type="domain" description="Methyltransferase type 11" evidence="5">
    <location>
        <begin position="94"/>
        <end position="201"/>
    </location>
</feature>
<evidence type="ECO:0000256" key="1">
    <source>
        <dbReference type="ARBA" id="ARBA00007730"/>
    </source>
</evidence>
<dbReference type="eggNOG" id="KOG3696">
    <property type="taxonomic scope" value="Eukaryota"/>
</dbReference>
<dbReference type="InterPro" id="IPR029063">
    <property type="entry name" value="SAM-dependent_MTases_sf"/>
</dbReference>
<dbReference type="STRING" id="431595.K3WA84"/>
<dbReference type="Pfam" id="PF05118">
    <property type="entry name" value="Asp_Arg_Hydrox"/>
    <property type="match status" value="1"/>
</dbReference>
<evidence type="ECO:0008006" key="8">
    <source>
        <dbReference type="Google" id="ProtNLM"/>
    </source>
</evidence>
<dbReference type="SUPFAM" id="SSF51197">
    <property type="entry name" value="Clavaminate synthase-like"/>
    <property type="match status" value="1"/>
</dbReference>
<dbReference type="EMBL" id="GL376634">
    <property type="status" value="NOT_ANNOTATED_CDS"/>
    <property type="molecule type" value="Genomic_DNA"/>
</dbReference>
<dbReference type="GO" id="GO:0051213">
    <property type="term" value="F:dioxygenase activity"/>
    <property type="evidence" value="ECO:0007669"/>
    <property type="project" value="UniProtKB-KW"/>
</dbReference>
<dbReference type="AlphaFoldDB" id="K3WA84"/>
<dbReference type="InterPro" id="IPR027443">
    <property type="entry name" value="IPNS-like_sf"/>
</dbReference>
<evidence type="ECO:0000313" key="6">
    <source>
        <dbReference type="EnsemblProtists" id="PYU1_T001875"/>
    </source>
</evidence>
<dbReference type="Pfam" id="PF08241">
    <property type="entry name" value="Methyltransf_11"/>
    <property type="match status" value="1"/>
</dbReference>
<evidence type="ECO:0000259" key="5">
    <source>
        <dbReference type="Pfam" id="PF08241"/>
    </source>
</evidence>
<keyword evidence="3" id="KW-0560">Oxidoreductase</keyword>
<name>K3WA84_GLOUD</name>
<protein>
    <recommendedName>
        <fullName evidence="8">Aspartyl/asparaginy/proline hydroxylase domain-containing protein</fullName>
    </recommendedName>
</protein>
<dbReference type="InParanoid" id="K3WA84"/>
<comment type="similarity">
    <text evidence="1">Belongs to the aspartyl/asparaginyl beta-hydroxylase family.</text>
</comment>
<dbReference type="VEuPathDB" id="FungiDB:PYU1_G001873"/>
<dbReference type="SUPFAM" id="SSF53335">
    <property type="entry name" value="S-adenosyl-L-methionine-dependent methyltransferases"/>
    <property type="match status" value="1"/>
</dbReference>
<accession>K3WA84</accession>
<feature type="domain" description="Aspartyl/asparaginy/proline hydroxylase" evidence="4">
    <location>
        <begin position="358"/>
        <end position="523"/>
    </location>
</feature>
<dbReference type="GO" id="GO:0008757">
    <property type="term" value="F:S-adenosylmethionine-dependent methyltransferase activity"/>
    <property type="evidence" value="ECO:0007669"/>
    <property type="project" value="InterPro"/>
</dbReference>
<dbReference type="GO" id="GO:0016020">
    <property type="term" value="C:membrane"/>
    <property type="evidence" value="ECO:0007669"/>
    <property type="project" value="TreeGrafter"/>
</dbReference>
<dbReference type="EnsemblProtists" id="PYU1_T001875">
    <property type="protein sequence ID" value="PYU1_T001875"/>
    <property type="gene ID" value="PYU1_G001873"/>
</dbReference>
<dbReference type="Gene3D" id="3.40.50.150">
    <property type="entry name" value="Vaccinia Virus protein VP39"/>
    <property type="match status" value="1"/>
</dbReference>
<proteinExistence type="inferred from homology"/>
<dbReference type="CDD" id="cd02440">
    <property type="entry name" value="AdoMet_MTases"/>
    <property type="match status" value="1"/>
</dbReference>
<dbReference type="InterPro" id="IPR013216">
    <property type="entry name" value="Methyltransf_11"/>
</dbReference>
<dbReference type="Proteomes" id="UP000019132">
    <property type="component" value="Unassembled WGS sequence"/>
</dbReference>
<dbReference type="PANTHER" id="PTHR46332">
    <property type="entry name" value="ASPARTATE BETA-HYDROXYLASE DOMAIN-CONTAINING PROTEIN 2"/>
    <property type="match status" value="1"/>
</dbReference>
<dbReference type="OMA" id="HHSCERM"/>
<reference evidence="6" key="3">
    <citation type="submission" date="2015-02" db="UniProtKB">
        <authorList>
            <consortium name="EnsemblProtists"/>
        </authorList>
    </citation>
    <scope>IDENTIFICATION</scope>
    <source>
        <strain evidence="6">DAOM BR144</strain>
    </source>
</reference>
<keyword evidence="2" id="KW-0223">Dioxygenase</keyword>
<dbReference type="Gene3D" id="2.60.120.330">
    <property type="entry name" value="B-lactam Antibiotic, Isopenicillin N Synthase, Chain"/>
    <property type="match status" value="1"/>
</dbReference>
<organism evidence="6 7">
    <name type="scientific">Globisporangium ultimum (strain ATCC 200006 / CBS 805.95 / DAOM BR144)</name>
    <name type="common">Pythium ultimum</name>
    <dbReference type="NCBI Taxonomy" id="431595"/>
    <lineage>
        <taxon>Eukaryota</taxon>
        <taxon>Sar</taxon>
        <taxon>Stramenopiles</taxon>
        <taxon>Oomycota</taxon>
        <taxon>Peronosporomycetes</taxon>
        <taxon>Pythiales</taxon>
        <taxon>Pythiaceae</taxon>
        <taxon>Globisporangium</taxon>
    </lineage>
</organism>
<reference evidence="7" key="2">
    <citation type="submission" date="2010-04" db="EMBL/GenBank/DDBJ databases">
        <authorList>
            <person name="Buell R."/>
            <person name="Hamilton J."/>
            <person name="Hostetler J."/>
        </authorList>
    </citation>
    <scope>NUCLEOTIDE SEQUENCE [LARGE SCALE GENOMIC DNA]</scope>
    <source>
        <strain evidence="7">DAOM:BR144</strain>
    </source>
</reference>
<evidence type="ECO:0000313" key="7">
    <source>
        <dbReference type="Proteomes" id="UP000019132"/>
    </source>
</evidence>
<evidence type="ECO:0000256" key="2">
    <source>
        <dbReference type="ARBA" id="ARBA00022964"/>
    </source>
</evidence>
<sequence>MTSDASSPRPSVKDFYDGLYHSPLFARHHKICCNVGFHGGSAGAADDAAKFHAAYANDAYQLQLYRELISIVPSQDLRSLTAAAAATQQPLRILDVGCGAGGGLCELQTLFPTADLLGADISSQAITRATETWARFTAKVPDVSRKRELKLLNQSCEHLKGVASHSIDVVCAVQTLQEVQHLKIALAEIQRVLKAGGYLFIADFIPQDPATDRLHNEFLASIADSNGTLGFEIVQETLASYNAAMGCQLSSSLMKALINEHIPQEFRSDMETFFLVEDSNLYELLRRDQMGYRLVCLRKLAGAPASEDSIDGGEWREIEAGYSSEEADDSDEEEIYDDDLPNYYEYKELYPQLEVLKDNYAVILEEMQAVLQSSTWPFWPEKHYAEGDNEWRVFPFCYTFPAYDASKTMWVPPTCEMCPRTVEVLKSIPGIRTALFSKLGPGTTLTAHRGWADLSNHILRCHLGLVVPTLDHGKPCCSMVVGGERCAHQERGIIVFDDSKLHFAYNHHDEDTRIVLIIDLYRPDHLPRGRAKGGHSDELDEFIDTFGKQGLNDEEDEEA</sequence>